<evidence type="ECO:0000256" key="6">
    <source>
        <dbReference type="ARBA" id="ARBA00023235"/>
    </source>
</evidence>
<comment type="cofactor">
    <cofactor evidence="1">
        <name>Mg(2+)</name>
        <dbReference type="ChEBI" id="CHEBI:18420"/>
    </cofactor>
</comment>
<dbReference type="InterPro" id="IPR016055">
    <property type="entry name" value="A-D-PHexomutase_a/b/a-I/II/III"/>
</dbReference>
<dbReference type="InterPro" id="IPR016066">
    <property type="entry name" value="A-D-PHexomutase_CS"/>
</dbReference>
<keyword evidence="3" id="KW-0597">Phosphoprotein</keyword>
<dbReference type="EMBL" id="CATOUU010001074">
    <property type="protein sequence ID" value="CAI9970502.1"/>
    <property type="molecule type" value="Genomic_DNA"/>
</dbReference>
<dbReference type="PROSITE" id="PS00710">
    <property type="entry name" value="PGM_PMM"/>
    <property type="match status" value="1"/>
</dbReference>
<evidence type="ECO:0000259" key="9">
    <source>
        <dbReference type="Pfam" id="PF02879"/>
    </source>
</evidence>
<name>A0AA86RCB6_9EUKA</name>
<dbReference type="Gene3D" id="3.40.120.10">
    <property type="entry name" value="Alpha-D-Glucose-1,6-Bisphosphate, subunit A, domain 3"/>
    <property type="match status" value="3"/>
</dbReference>
<dbReference type="InterPro" id="IPR005845">
    <property type="entry name" value="A-D-PHexomutase_a/b/a-II"/>
</dbReference>
<dbReference type="CDD" id="cd05799">
    <property type="entry name" value="PGM2"/>
    <property type="match status" value="1"/>
</dbReference>
<dbReference type="InterPro" id="IPR036900">
    <property type="entry name" value="A-D-PHexomutase_C_sf"/>
</dbReference>
<dbReference type="GO" id="GO:0000287">
    <property type="term" value="F:magnesium ion binding"/>
    <property type="evidence" value="ECO:0007669"/>
    <property type="project" value="InterPro"/>
</dbReference>
<dbReference type="Pfam" id="PF02878">
    <property type="entry name" value="PGM_PMM_I"/>
    <property type="match status" value="1"/>
</dbReference>
<dbReference type="GO" id="GO:0005975">
    <property type="term" value="P:carbohydrate metabolic process"/>
    <property type="evidence" value="ECO:0007669"/>
    <property type="project" value="InterPro"/>
</dbReference>
<gene>
    <name evidence="12" type="ORF">HINF_LOCUS34427</name>
    <name evidence="11" type="ORF">HINF_LOCUS58147</name>
</gene>
<evidence type="ECO:0000313" key="13">
    <source>
        <dbReference type="Proteomes" id="UP001642409"/>
    </source>
</evidence>
<dbReference type="EMBL" id="CAXDID020000122">
    <property type="protein sequence ID" value="CAL6032318.1"/>
    <property type="molecule type" value="Genomic_DNA"/>
</dbReference>
<evidence type="ECO:0000256" key="7">
    <source>
        <dbReference type="RuleBase" id="RU004326"/>
    </source>
</evidence>
<evidence type="ECO:0000313" key="12">
    <source>
        <dbReference type="EMBL" id="CAL6032318.1"/>
    </source>
</evidence>
<evidence type="ECO:0000259" key="8">
    <source>
        <dbReference type="Pfam" id="PF02878"/>
    </source>
</evidence>
<evidence type="ECO:0000256" key="2">
    <source>
        <dbReference type="ARBA" id="ARBA00010231"/>
    </source>
</evidence>
<dbReference type="SUPFAM" id="SSF55957">
    <property type="entry name" value="Phosphoglucomutase, C-terminal domain"/>
    <property type="match status" value="1"/>
</dbReference>
<dbReference type="Pfam" id="PF02880">
    <property type="entry name" value="PGM_PMM_III"/>
    <property type="match status" value="1"/>
</dbReference>
<feature type="domain" description="Alpha-D-phosphohexomutase alpha/beta/alpha" evidence="8">
    <location>
        <begin position="47"/>
        <end position="183"/>
    </location>
</feature>
<dbReference type="SUPFAM" id="SSF53738">
    <property type="entry name" value="Phosphoglucomutase, first 3 domains"/>
    <property type="match status" value="3"/>
</dbReference>
<keyword evidence="5 7" id="KW-0460">Magnesium</keyword>
<accession>A0AA86RCB6</accession>
<comment type="similarity">
    <text evidence="2 7">Belongs to the phosphohexose mutase family.</text>
</comment>
<keyword evidence="4 7" id="KW-0479">Metal-binding</keyword>
<keyword evidence="6" id="KW-0413">Isomerase</keyword>
<evidence type="ECO:0000256" key="5">
    <source>
        <dbReference type="ARBA" id="ARBA00022842"/>
    </source>
</evidence>
<feature type="domain" description="Alpha-D-phosphohexomutase alpha/beta/alpha" evidence="9">
    <location>
        <begin position="223"/>
        <end position="327"/>
    </location>
</feature>
<dbReference type="InterPro" id="IPR005846">
    <property type="entry name" value="A-D-PHexomutase_a/b/a-III"/>
</dbReference>
<dbReference type="GO" id="GO:0005634">
    <property type="term" value="C:nucleus"/>
    <property type="evidence" value="ECO:0007669"/>
    <property type="project" value="TreeGrafter"/>
</dbReference>
<dbReference type="GO" id="GO:0006166">
    <property type="term" value="P:purine ribonucleoside salvage"/>
    <property type="evidence" value="ECO:0007669"/>
    <property type="project" value="TreeGrafter"/>
</dbReference>
<reference evidence="11" key="1">
    <citation type="submission" date="2023-06" db="EMBL/GenBank/DDBJ databases">
        <authorList>
            <person name="Kurt Z."/>
        </authorList>
    </citation>
    <scope>NUCLEOTIDE SEQUENCE</scope>
</reference>
<protein>
    <submittedName>
        <fullName evidence="11">Phophoglucomutase</fullName>
    </submittedName>
</protein>
<dbReference type="Proteomes" id="UP001642409">
    <property type="component" value="Unassembled WGS sequence"/>
</dbReference>
<dbReference type="PANTHER" id="PTHR45745:SF1">
    <property type="entry name" value="PHOSPHOGLUCOMUTASE 2B-RELATED"/>
    <property type="match status" value="1"/>
</dbReference>
<keyword evidence="13" id="KW-1185">Reference proteome</keyword>
<comment type="caution">
    <text evidence="11">The sequence shown here is derived from an EMBL/GenBank/DDBJ whole genome shotgun (WGS) entry which is preliminary data.</text>
</comment>
<sequence length="581" mass="65501">MDSHLQTLIDNWLRIDPDPKNKVAIEKMVEQKEFEKLKSILNPENRLEFGTAGLRGEVAPGYSCMNQVVIMQTAQGILKYVQENFPDTVHNGICICHDARHYSDIFSDITAGIFIAAGIKTYYFKQLSPTPYAAFFSEHFKCVCGVMVTASHNPSQDNGYKVYGMNRGVQIVPPHDTGVQSMILSCTDIKETTYKYASYLTEEYKQKGLYVELTEESEITQLYYDSIKQLSHIKDHSLKVKAEYSAMWGVGCVPFKRALKNFGFKVEDVNFFEDSCKPDANFGGEKRPNPEERHNMVKLTQKAKADTQVILVNDPDADRFALAEKQGDDFYIFHGNEIGALLCEWQLQNTTGDDRLILCSTVSSQILKRMAEQYKIHFSETLTGFKWLATVAREQPQYRAVFAFEEAIGYTCGNNGLIVGDKDGVATACVALEMANFLYSQGKTIVGYLQEIYAKYGFHAWQNSGLTVKSMKEVAGLFVPLFGQGEKRDYCMKFGRFTVNRVRDMKNPGFDSLLGKPNLPTSGSEMLTFYCDEVSMTFRPSGTEPKVKYYIEAVSKESLAKAKEIALEFEAAFLKTIGHGK</sequence>
<dbReference type="Pfam" id="PF02879">
    <property type="entry name" value="PGM_PMM_II"/>
    <property type="match status" value="1"/>
</dbReference>
<evidence type="ECO:0000313" key="11">
    <source>
        <dbReference type="EMBL" id="CAI9970502.1"/>
    </source>
</evidence>
<dbReference type="AlphaFoldDB" id="A0AA86RCB6"/>
<dbReference type="PANTHER" id="PTHR45745">
    <property type="entry name" value="PHOSPHOMANNOMUTASE 45A"/>
    <property type="match status" value="1"/>
</dbReference>
<evidence type="ECO:0000256" key="1">
    <source>
        <dbReference type="ARBA" id="ARBA00001946"/>
    </source>
</evidence>
<reference evidence="12 13" key="2">
    <citation type="submission" date="2024-07" db="EMBL/GenBank/DDBJ databases">
        <authorList>
            <person name="Akdeniz Z."/>
        </authorList>
    </citation>
    <scope>NUCLEOTIDE SEQUENCE [LARGE SCALE GENOMIC DNA]</scope>
</reference>
<evidence type="ECO:0000256" key="3">
    <source>
        <dbReference type="ARBA" id="ARBA00022553"/>
    </source>
</evidence>
<dbReference type="GO" id="GO:0008973">
    <property type="term" value="F:phosphopentomutase activity"/>
    <property type="evidence" value="ECO:0007669"/>
    <property type="project" value="TreeGrafter"/>
</dbReference>
<evidence type="ECO:0000256" key="4">
    <source>
        <dbReference type="ARBA" id="ARBA00022723"/>
    </source>
</evidence>
<organism evidence="11">
    <name type="scientific">Hexamita inflata</name>
    <dbReference type="NCBI Taxonomy" id="28002"/>
    <lineage>
        <taxon>Eukaryota</taxon>
        <taxon>Metamonada</taxon>
        <taxon>Diplomonadida</taxon>
        <taxon>Hexamitidae</taxon>
        <taxon>Hexamitinae</taxon>
        <taxon>Hexamita</taxon>
    </lineage>
</organism>
<dbReference type="InterPro" id="IPR005844">
    <property type="entry name" value="A-D-PHexomutase_a/b/a-I"/>
</dbReference>
<feature type="domain" description="Alpha-D-phosphohexomutase alpha/beta/alpha" evidence="10">
    <location>
        <begin position="335"/>
        <end position="456"/>
    </location>
</feature>
<evidence type="ECO:0000259" key="10">
    <source>
        <dbReference type="Pfam" id="PF02880"/>
    </source>
</evidence>
<dbReference type="Gene3D" id="3.30.310.50">
    <property type="entry name" value="Alpha-D-phosphohexomutase, C-terminal domain"/>
    <property type="match status" value="1"/>
</dbReference>
<proteinExistence type="inferred from homology"/>